<accession>A0A8X6KYY1</accession>
<keyword evidence="1" id="KW-1133">Transmembrane helix</keyword>
<comment type="caution">
    <text evidence="2">The sequence shown here is derived from an EMBL/GenBank/DDBJ whole genome shotgun (WGS) entry which is preliminary data.</text>
</comment>
<dbReference type="Proteomes" id="UP000887116">
    <property type="component" value="Unassembled WGS sequence"/>
</dbReference>
<feature type="transmembrane region" description="Helical" evidence="1">
    <location>
        <begin position="97"/>
        <end position="118"/>
    </location>
</feature>
<sequence>MDELKPTKSSPPNQKIFVHKDLKSCSHAFVGVDHVKKALEQSNDELFPVTKRSKKYFTLLVKCKLVNISVDRLKLACLLVTDSFQSDQQLFVNNRMIIQHLMTLTSYLMIIPLLQGIVDGLRNL</sequence>
<reference evidence="2" key="1">
    <citation type="submission" date="2020-07" db="EMBL/GenBank/DDBJ databases">
        <title>Multicomponent nature underlies the extraordinary mechanical properties of spider dragline silk.</title>
        <authorList>
            <person name="Kono N."/>
            <person name="Nakamura H."/>
            <person name="Mori M."/>
            <person name="Yoshida Y."/>
            <person name="Ohtoshi R."/>
            <person name="Malay A.D."/>
            <person name="Moran D.A.P."/>
            <person name="Tomita M."/>
            <person name="Numata K."/>
            <person name="Arakawa K."/>
        </authorList>
    </citation>
    <scope>NUCLEOTIDE SEQUENCE</scope>
</reference>
<keyword evidence="1" id="KW-0472">Membrane</keyword>
<evidence type="ECO:0000313" key="2">
    <source>
        <dbReference type="EMBL" id="GFQ91640.1"/>
    </source>
</evidence>
<organism evidence="2 3">
    <name type="scientific">Trichonephila clavata</name>
    <name type="common">Joro spider</name>
    <name type="synonym">Nephila clavata</name>
    <dbReference type="NCBI Taxonomy" id="2740835"/>
    <lineage>
        <taxon>Eukaryota</taxon>
        <taxon>Metazoa</taxon>
        <taxon>Ecdysozoa</taxon>
        <taxon>Arthropoda</taxon>
        <taxon>Chelicerata</taxon>
        <taxon>Arachnida</taxon>
        <taxon>Araneae</taxon>
        <taxon>Araneomorphae</taxon>
        <taxon>Entelegynae</taxon>
        <taxon>Araneoidea</taxon>
        <taxon>Nephilidae</taxon>
        <taxon>Trichonephila</taxon>
    </lineage>
</organism>
<evidence type="ECO:0000313" key="3">
    <source>
        <dbReference type="Proteomes" id="UP000887116"/>
    </source>
</evidence>
<dbReference type="AlphaFoldDB" id="A0A8X6KYY1"/>
<protein>
    <submittedName>
        <fullName evidence="2">Uncharacterized protein</fullName>
    </submittedName>
</protein>
<keyword evidence="3" id="KW-1185">Reference proteome</keyword>
<dbReference type="OrthoDB" id="775972at2759"/>
<evidence type="ECO:0000256" key="1">
    <source>
        <dbReference type="SAM" id="Phobius"/>
    </source>
</evidence>
<name>A0A8X6KYY1_TRICU</name>
<dbReference type="EMBL" id="BMAO01033760">
    <property type="protein sequence ID" value="GFQ91640.1"/>
    <property type="molecule type" value="Genomic_DNA"/>
</dbReference>
<keyword evidence="1" id="KW-0812">Transmembrane</keyword>
<proteinExistence type="predicted"/>
<gene>
    <name evidence="2" type="ORF">TNCT_305771</name>
</gene>